<dbReference type="OrthoDB" id="5868821at2759"/>
<sequence>MIFETLPTSVRSGTFDEVVEAKRTRLCEDNNSARLKAMTALRKLNMREGQSVTEFCLVLERIASRAYPDTPPEAISLQKAEILFNQLARWEGSYTLADALETSDKEAVYEKVKEAALRLELTKRTANEMAQSRILMKTPLTRSSEQRSGSSRMLEISESWKASSSEGRKVGNDKTIKGTATKSEKEVKCFKCGKKAKRGT</sequence>
<name>A0A0C2DNA9_9BILA</name>
<accession>A0A0C2DNA9</accession>
<evidence type="ECO:0000313" key="2">
    <source>
        <dbReference type="EMBL" id="KIH64172.1"/>
    </source>
</evidence>
<dbReference type="EMBL" id="KN728202">
    <property type="protein sequence ID" value="KIH64172.1"/>
    <property type="molecule type" value="Genomic_DNA"/>
</dbReference>
<reference evidence="2 3" key="1">
    <citation type="submission" date="2013-12" db="EMBL/GenBank/DDBJ databases">
        <title>Draft genome of the parsitic nematode Ancylostoma duodenale.</title>
        <authorList>
            <person name="Mitreva M."/>
        </authorList>
    </citation>
    <scope>NUCLEOTIDE SEQUENCE [LARGE SCALE GENOMIC DNA]</scope>
    <source>
        <strain evidence="2 3">Zhejiang</strain>
    </source>
</reference>
<proteinExistence type="predicted"/>
<evidence type="ECO:0008006" key="4">
    <source>
        <dbReference type="Google" id="ProtNLM"/>
    </source>
</evidence>
<keyword evidence="3" id="KW-1185">Reference proteome</keyword>
<feature type="compositionally biased region" description="Basic and acidic residues" evidence="1">
    <location>
        <begin position="166"/>
        <end position="183"/>
    </location>
</feature>
<organism evidence="2 3">
    <name type="scientific">Ancylostoma duodenale</name>
    <dbReference type="NCBI Taxonomy" id="51022"/>
    <lineage>
        <taxon>Eukaryota</taxon>
        <taxon>Metazoa</taxon>
        <taxon>Ecdysozoa</taxon>
        <taxon>Nematoda</taxon>
        <taxon>Chromadorea</taxon>
        <taxon>Rhabditida</taxon>
        <taxon>Rhabditina</taxon>
        <taxon>Rhabditomorpha</taxon>
        <taxon>Strongyloidea</taxon>
        <taxon>Ancylostomatidae</taxon>
        <taxon>Ancylostomatinae</taxon>
        <taxon>Ancylostoma</taxon>
    </lineage>
</organism>
<dbReference type="Proteomes" id="UP000054047">
    <property type="component" value="Unassembled WGS sequence"/>
</dbReference>
<gene>
    <name evidence="2" type="ORF">ANCDUO_05519</name>
</gene>
<feature type="region of interest" description="Disordered" evidence="1">
    <location>
        <begin position="140"/>
        <end position="183"/>
    </location>
</feature>
<feature type="compositionally biased region" description="Polar residues" evidence="1">
    <location>
        <begin position="140"/>
        <end position="151"/>
    </location>
</feature>
<protein>
    <recommendedName>
        <fullName evidence="4">Zinc knuckle</fullName>
    </recommendedName>
</protein>
<dbReference type="AlphaFoldDB" id="A0A0C2DNA9"/>
<evidence type="ECO:0000313" key="3">
    <source>
        <dbReference type="Proteomes" id="UP000054047"/>
    </source>
</evidence>
<evidence type="ECO:0000256" key="1">
    <source>
        <dbReference type="SAM" id="MobiDB-lite"/>
    </source>
</evidence>